<evidence type="ECO:0000256" key="2">
    <source>
        <dbReference type="SAM" id="MobiDB-lite"/>
    </source>
</evidence>
<comment type="caution">
    <text evidence="4">The sequence shown here is derived from an EMBL/GenBank/DDBJ whole genome shotgun (WGS) entry which is preliminary data.</text>
</comment>
<feature type="region of interest" description="Disordered" evidence="2">
    <location>
        <begin position="113"/>
        <end position="139"/>
    </location>
</feature>
<dbReference type="AlphaFoldDB" id="A0A833XVF3"/>
<evidence type="ECO:0000259" key="3">
    <source>
        <dbReference type="PROSITE" id="PS50802"/>
    </source>
</evidence>
<dbReference type="EMBL" id="LIHL02000004">
    <property type="protein sequence ID" value="KAF5471841.1"/>
    <property type="molecule type" value="Genomic_DNA"/>
</dbReference>
<evidence type="ECO:0000313" key="5">
    <source>
        <dbReference type="Proteomes" id="UP000619265"/>
    </source>
</evidence>
<dbReference type="InterPro" id="IPR050704">
    <property type="entry name" value="Peptidase_C85-like"/>
</dbReference>
<evidence type="ECO:0000256" key="1">
    <source>
        <dbReference type="ARBA" id="ARBA00010407"/>
    </source>
</evidence>
<dbReference type="PANTHER" id="PTHR12419:SF103">
    <property type="entry name" value="OVARIAN TUMOR DOMAIN-CONTAINING DEUBIQUITINATING ENZYME 10-RELATED"/>
    <property type="match status" value="1"/>
</dbReference>
<dbReference type="InterPro" id="IPR038765">
    <property type="entry name" value="Papain-like_cys_pep_sf"/>
</dbReference>
<dbReference type="InterPro" id="IPR003323">
    <property type="entry name" value="OTU_dom"/>
</dbReference>
<reference evidence="4" key="1">
    <citation type="submission" date="2015-10" db="EMBL/GenBank/DDBJ databases">
        <authorList>
            <person name="Martinez-Garcia P.J."/>
            <person name="Crepeau M.W."/>
            <person name="Puiu D."/>
            <person name="Gonzalez-Ibeas D."/>
            <person name="Whalen J."/>
            <person name="Stevens K."/>
            <person name="Paul R."/>
            <person name="Butterfield T."/>
            <person name="Britton M."/>
            <person name="Reagan R."/>
            <person name="Chakraborty S."/>
            <person name="Walawage S.L."/>
            <person name="Vasquez-Gross H.A."/>
            <person name="Cardeno C."/>
            <person name="Famula R."/>
            <person name="Pratt K."/>
            <person name="Kuruganti S."/>
            <person name="Aradhya M.K."/>
            <person name="Leslie C.A."/>
            <person name="Dandekar A.M."/>
            <person name="Salzberg S.L."/>
            <person name="Wegrzyn J.L."/>
            <person name="Langley C.H."/>
            <person name="Neale D.B."/>
        </authorList>
    </citation>
    <scope>NUCLEOTIDE SEQUENCE</scope>
    <source>
        <tissue evidence="4">Leaves</tissue>
    </source>
</reference>
<comment type="similarity">
    <text evidence="1">Belongs to the peptidase C85 family.</text>
</comment>
<dbReference type="PANTHER" id="PTHR12419">
    <property type="entry name" value="OTU DOMAIN CONTAINING PROTEIN"/>
    <property type="match status" value="1"/>
</dbReference>
<name>A0A833XVF3_JUGRE</name>
<feature type="non-terminal residue" evidence="4">
    <location>
        <position position="276"/>
    </location>
</feature>
<dbReference type="Gramene" id="Jr04_04680_p1">
    <property type="protein sequence ID" value="cds.Jr04_04680_p1"/>
    <property type="gene ID" value="Jr04_04680"/>
</dbReference>
<feature type="compositionally biased region" description="Polar residues" evidence="2">
    <location>
        <begin position="120"/>
        <end position="139"/>
    </location>
</feature>
<sequence>MIIHEHSDAIQWGLQLFDVDPIGSGYYGDMTHHGADDVYNGIDQEHYGTDCSRLENDEVIARTLQEEFLQLTVSEASGYSHAGEEHYQASNLGHDWHSPSMNFYCSDHYYGQEEADDTEPSTSHPSQSDTKGYSYSPDLTNEFALDGEVGRILDQMIPIPHVPRINGEIPSIDEVTSDHQRLLDRLQMYDFVEHKVQGDGNCQFRALSDQLYSTPDNHQFVRQQVVNQLRSHPEIYGGYVPMEYGDYSEKIFILIVLGAVSGVIMSHCKQLQIWYG</sequence>
<protein>
    <recommendedName>
        <fullName evidence="3">OTU domain-containing protein</fullName>
    </recommendedName>
</protein>
<organism evidence="4 5">
    <name type="scientific">Juglans regia</name>
    <name type="common">English walnut</name>
    <dbReference type="NCBI Taxonomy" id="51240"/>
    <lineage>
        <taxon>Eukaryota</taxon>
        <taxon>Viridiplantae</taxon>
        <taxon>Streptophyta</taxon>
        <taxon>Embryophyta</taxon>
        <taxon>Tracheophyta</taxon>
        <taxon>Spermatophyta</taxon>
        <taxon>Magnoliopsida</taxon>
        <taxon>eudicotyledons</taxon>
        <taxon>Gunneridae</taxon>
        <taxon>Pentapetalae</taxon>
        <taxon>rosids</taxon>
        <taxon>fabids</taxon>
        <taxon>Fagales</taxon>
        <taxon>Juglandaceae</taxon>
        <taxon>Juglans</taxon>
    </lineage>
</organism>
<evidence type="ECO:0000313" key="4">
    <source>
        <dbReference type="EMBL" id="KAF5471841.1"/>
    </source>
</evidence>
<gene>
    <name evidence="4" type="ORF">F2P56_008608</name>
</gene>
<dbReference type="PROSITE" id="PS50802">
    <property type="entry name" value="OTU"/>
    <property type="match status" value="1"/>
</dbReference>
<accession>A0A833XVF3</accession>
<dbReference type="Gene3D" id="3.90.70.80">
    <property type="match status" value="1"/>
</dbReference>
<feature type="domain" description="OTU" evidence="3">
    <location>
        <begin position="191"/>
        <end position="276"/>
    </location>
</feature>
<dbReference type="Proteomes" id="UP000619265">
    <property type="component" value="Unassembled WGS sequence"/>
</dbReference>
<reference evidence="4" key="2">
    <citation type="submission" date="2020-03" db="EMBL/GenBank/DDBJ databases">
        <title>Walnut 2.0.</title>
        <authorList>
            <person name="Marrano A."/>
            <person name="Britton M."/>
            <person name="Zimin A.V."/>
            <person name="Zaini P.A."/>
            <person name="Workman R."/>
            <person name="Puiu D."/>
            <person name="Bianco L."/>
            <person name="Allen B.J."/>
            <person name="Troggio M."/>
            <person name="Leslie C.A."/>
            <person name="Timp W."/>
            <person name="Dendekar A."/>
            <person name="Salzberg S.L."/>
            <person name="Neale D.B."/>
        </authorList>
    </citation>
    <scope>NUCLEOTIDE SEQUENCE</scope>
    <source>
        <tissue evidence="4">Leaves</tissue>
    </source>
</reference>
<proteinExistence type="inferred from homology"/>
<dbReference type="SUPFAM" id="SSF54001">
    <property type="entry name" value="Cysteine proteinases"/>
    <property type="match status" value="1"/>
</dbReference>